<accession>A0AAJ1SQH1</accession>
<evidence type="ECO:0000313" key="3">
    <source>
        <dbReference type="Proteomes" id="UP001239267"/>
    </source>
</evidence>
<keyword evidence="3" id="KW-1185">Reference proteome</keyword>
<feature type="transmembrane region" description="Helical" evidence="1">
    <location>
        <begin position="23"/>
        <end position="44"/>
    </location>
</feature>
<keyword evidence="1" id="KW-0812">Transmembrane</keyword>
<reference evidence="2 3" key="1">
    <citation type="submission" date="2023-07" db="EMBL/GenBank/DDBJ databases">
        <title>Sorghum-associated microbial communities from plants grown in Nebraska, USA.</title>
        <authorList>
            <person name="Schachtman D."/>
        </authorList>
    </citation>
    <scope>NUCLEOTIDE SEQUENCE [LARGE SCALE GENOMIC DNA]</scope>
    <source>
        <strain evidence="2 3">DS1001</strain>
    </source>
</reference>
<dbReference type="Proteomes" id="UP001239267">
    <property type="component" value="Unassembled WGS sequence"/>
</dbReference>
<protein>
    <submittedName>
        <fullName evidence="2">Uncharacterized protein</fullName>
    </submittedName>
</protein>
<keyword evidence="1" id="KW-1133">Transmembrane helix</keyword>
<proteinExistence type="predicted"/>
<comment type="caution">
    <text evidence="2">The sequence shown here is derived from an EMBL/GenBank/DDBJ whole genome shotgun (WGS) entry which is preliminary data.</text>
</comment>
<dbReference type="EMBL" id="JAUSTB010000002">
    <property type="protein sequence ID" value="MDQ0144796.1"/>
    <property type="molecule type" value="Genomic_DNA"/>
</dbReference>
<keyword evidence="1" id="KW-0472">Membrane</keyword>
<feature type="transmembrane region" description="Helical" evidence="1">
    <location>
        <begin position="56"/>
        <end position="75"/>
    </location>
</feature>
<dbReference type="RefSeq" id="WP_307357220.1">
    <property type="nucleotide sequence ID" value="NZ_JAUSTB010000002.1"/>
</dbReference>
<evidence type="ECO:0000313" key="2">
    <source>
        <dbReference type="EMBL" id="MDQ0144796.1"/>
    </source>
</evidence>
<feature type="transmembrane region" description="Helical" evidence="1">
    <location>
        <begin position="81"/>
        <end position="100"/>
    </location>
</feature>
<name>A0AAJ1SQH1_9MICC</name>
<sequence>MAGDTPSLSTGHMRAGLSPLQRVLVLVLLAAVANHFAAFVLDAVTGRDSMYRRLGGVLVFTAMAVAVAAFTRFPFTWNVRSGQLLSLAAVLAVLPVFASVQSVETTVLTAIVIGEGTLDPQGLCML</sequence>
<evidence type="ECO:0000256" key="1">
    <source>
        <dbReference type="SAM" id="Phobius"/>
    </source>
</evidence>
<organism evidence="2 3">
    <name type="scientific">Pseudarthrobacter niigatensis</name>
    <dbReference type="NCBI Taxonomy" id="369935"/>
    <lineage>
        <taxon>Bacteria</taxon>
        <taxon>Bacillati</taxon>
        <taxon>Actinomycetota</taxon>
        <taxon>Actinomycetes</taxon>
        <taxon>Micrococcales</taxon>
        <taxon>Micrococcaceae</taxon>
        <taxon>Pseudarthrobacter</taxon>
    </lineage>
</organism>
<gene>
    <name evidence="2" type="ORF">J2T23_000679</name>
</gene>
<dbReference type="AlphaFoldDB" id="A0AAJ1SQH1"/>